<organism evidence="3 4">
    <name type="scientific">Acinetobacter terrae</name>
    <dbReference type="NCBI Taxonomy" id="2731247"/>
    <lineage>
        <taxon>Bacteria</taxon>
        <taxon>Pseudomonadati</taxon>
        <taxon>Pseudomonadota</taxon>
        <taxon>Gammaproteobacteria</taxon>
        <taxon>Moraxellales</taxon>
        <taxon>Moraxellaceae</taxon>
        <taxon>Acinetobacter</taxon>
        <taxon>Acinetobacter Taxon 24</taxon>
    </lineage>
</organism>
<comment type="caution">
    <text evidence="3">The sequence shown here is derived from an EMBL/GenBank/DDBJ whole genome shotgun (WGS) entry which is preliminary data.</text>
</comment>
<dbReference type="Gene3D" id="3.40.190.10">
    <property type="entry name" value="Periplasmic binding protein-like II"/>
    <property type="match status" value="2"/>
</dbReference>
<dbReference type="InterPro" id="IPR015168">
    <property type="entry name" value="SsuA/THI5"/>
</dbReference>
<evidence type="ECO:0000259" key="2">
    <source>
        <dbReference type="Pfam" id="PF09084"/>
    </source>
</evidence>
<dbReference type="PANTHER" id="PTHR30024">
    <property type="entry name" value="ALIPHATIC SULFONATES-BINDING PROTEIN-RELATED"/>
    <property type="match status" value="1"/>
</dbReference>
<dbReference type="PANTHER" id="PTHR30024:SF21">
    <property type="entry name" value="ABC TRANSPORTER SUBSTRATE-BINDING PROTEIN"/>
    <property type="match status" value="1"/>
</dbReference>
<dbReference type="Proteomes" id="UP000569202">
    <property type="component" value="Unassembled WGS sequence"/>
</dbReference>
<reference evidence="3 4" key="1">
    <citation type="submission" date="2020-04" db="EMBL/GenBank/DDBJ databases">
        <title>Acinetobacter Taxon 24.</title>
        <authorList>
            <person name="Nemec A."/>
            <person name="Radolfova-Krizova L."/>
            <person name="Higgins P.G."/>
            <person name="Spanelova P."/>
        </authorList>
    </citation>
    <scope>NUCLEOTIDE SEQUENCE [LARGE SCALE GENOMIC DNA]</scope>
    <source>
        <strain evidence="3 4">ANC 5380</strain>
    </source>
</reference>
<evidence type="ECO:0000256" key="1">
    <source>
        <dbReference type="SAM" id="SignalP"/>
    </source>
</evidence>
<keyword evidence="1" id="KW-0732">Signal</keyword>
<accession>A0A7Y2RCW3</accession>
<proteinExistence type="predicted"/>
<feature type="domain" description="SsuA/THI5-like" evidence="2">
    <location>
        <begin position="133"/>
        <end position="272"/>
    </location>
</feature>
<dbReference type="SUPFAM" id="SSF53850">
    <property type="entry name" value="Periplasmic binding protein-like II"/>
    <property type="match status" value="1"/>
</dbReference>
<sequence length="359" mass="40267">MSSKLLAFSALVFSSILLSSGCAKHETETAQSEQPKDPNQLRIAVVANGTTGSLDFIGAPEIIAKDPIFLEELKKRHVKLTWEPVTTAAVATLVNENFLNNRIDFAFYGNLPSIFLNATGTKTQIIVPGGIGSNVYMVVPSQSKATSIEELKGKKIALHRGRPWEVNFAQLIQDKGLKLSDFQIINLNPQAGTAAIAANSVDAFFTLSDALILEDKKIGKIIWSSRNLPRDWKMRAELWGSKQYLNANPEVTQLLADATVRAYHWISEHQDEYQQSQTKFGQPLTVIQREQDNNSAWKNNWNPSYDIQILTAHYDRVIKHAIDHQLIQDPIQSSELLDPKFTQQAVKNLKLEDYWADQP</sequence>
<feature type="signal peptide" evidence="1">
    <location>
        <begin position="1"/>
        <end position="25"/>
    </location>
</feature>
<evidence type="ECO:0000313" key="3">
    <source>
        <dbReference type="EMBL" id="NNH76472.1"/>
    </source>
</evidence>
<evidence type="ECO:0000313" key="4">
    <source>
        <dbReference type="Proteomes" id="UP000569202"/>
    </source>
</evidence>
<feature type="chain" id="PRO_5031542442" evidence="1">
    <location>
        <begin position="26"/>
        <end position="359"/>
    </location>
</feature>
<dbReference type="EMBL" id="JABERL010000005">
    <property type="protein sequence ID" value="NNH76472.1"/>
    <property type="molecule type" value="Genomic_DNA"/>
</dbReference>
<dbReference type="RefSeq" id="WP_171539675.1">
    <property type="nucleotide sequence ID" value="NZ_JABERL010000005.1"/>
</dbReference>
<name>A0A7Y2RCW3_9GAMM</name>
<gene>
    <name evidence="3" type="ORF">HLH17_01980</name>
</gene>
<dbReference type="Pfam" id="PF09084">
    <property type="entry name" value="NMT1"/>
    <property type="match status" value="1"/>
</dbReference>
<dbReference type="AlphaFoldDB" id="A0A7Y2RCW3"/>
<protein>
    <submittedName>
        <fullName evidence="3">ABC transporter substrate-binding protein</fullName>
    </submittedName>
</protein>
<dbReference type="PROSITE" id="PS51257">
    <property type="entry name" value="PROKAR_LIPOPROTEIN"/>
    <property type="match status" value="1"/>
</dbReference>